<dbReference type="Gene3D" id="3.40.630.10">
    <property type="entry name" value="Zn peptidases"/>
    <property type="match status" value="1"/>
</dbReference>
<evidence type="ECO:0000313" key="5">
    <source>
        <dbReference type="EMBL" id="RIH87880.1"/>
    </source>
</evidence>
<dbReference type="InterPro" id="IPR011650">
    <property type="entry name" value="Peptidase_M20_dimer"/>
</dbReference>
<sequence length="503" mass="54981">MISKLSTTRVHELIDRRETQSLEAVRDYIRQPSFSDTGEGMLECAQYTRELLAQIAPDAAVVETAGWPVVFGSVRAKNPDAPTLIIYGLYDVTPTLPEEWTVDPLGAHIVDAADLGILPLGKVLVGRGVNNHKGPVLSTILAIKALLDATGDVPANLLYVIEGEEEIGSPSLAGFVKQYRSVLAKAQGVWLPCMQQNAAGTMTLRRAYKGLLLTELECKGGEWGGTRDGRHVWAGHSAWIDAPMMKLIKALSTLYDDHQRLTLDGIEERLELPAAADDPEVQALQAAFDANPEWERNMLTNLNVTRMEGGRPLSEHLPYYMLGATINIQGITGGYQGPSFYTNMPGRASAKVDIRFPPGIEPQNMVELVEAHLRRRGHEAVRLKNTQGYAGAPALPEERDTLLRAARITAERYGVPVVVWPIANNCSPASLLCNLGIQIPYSIAGTGHGDRPHAPDEYITVDSVNKLMHWTVDYLNDWVGVIEGERFSTSQDVDGSRRPAGPG</sequence>
<dbReference type="GO" id="GO:0006508">
    <property type="term" value="P:proteolysis"/>
    <property type="evidence" value="ECO:0007669"/>
    <property type="project" value="UniProtKB-KW"/>
</dbReference>
<dbReference type="Gene3D" id="3.30.70.360">
    <property type="match status" value="1"/>
</dbReference>
<keyword evidence="2" id="KW-0479">Metal-binding</keyword>
<dbReference type="Pfam" id="PF07687">
    <property type="entry name" value="M20_dimer"/>
    <property type="match status" value="1"/>
</dbReference>
<reference evidence="5 6" key="1">
    <citation type="submission" date="2018-08" db="EMBL/GenBank/DDBJ databases">
        <title>Meiothermus roseus NBRC 110900 genome sequencing project.</title>
        <authorList>
            <person name="Da Costa M.S."/>
            <person name="Albuquerque L."/>
            <person name="Raposo P."/>
            <person name="Froufe H.J.C."/>
            <person name="Barroso C.S."/>
            <person name="Egas C."/>
        </authorList>
    </citation>
    <scope>NUCLEOTIDE SEQUENCE [LARGE SCALE GENOMIC DNA]</scope>
    <source>
        <strain evidence="5 6">NBRC 110900</strain>
    </source>
</reference>
<accession>A0A399EW86</accession>
<dbReference type="Proteomes" id="UP000265341">
    <property type="component" value="Unassembled WGS sequence"/>
</dbReference>
<dbReference type="GO" id="GO:0008233">
    <property type="term" value="F:peptidase activity"/>
    <property type="evidence" value="ECO:0007669"/>
    <property type="project" value="UniProtKB-KW"/>
</dbReference>
<dbReference type="GO" id="GO:0046872">
    <property type="term" value="F:metal ion binding"/>
    <property type="evidence" value="ECO:0007669"/>
    <property type="project" value="UniProtKB-KW"/>
</dbReference>
<comment type="caution">
    <text evidence="5">The sequence shown here is derived from an EMBL/GenBank/DDBJ whole genome shotgun (WGS) entry which is preliminary data.</text>
</comment>
<evidence type="ECO:0000259" key="4">
    <source>
        <dbReference type="Pfam" id="PF07687"/>
    </source>
</evidence>
<dbReference type="EMBL" id="QWLA01000015">
    <property type="protein sequence ID" value="RIH87880.1"/>
    <property type="molecule type" value="Genomic_DNA"/>
</dbReference>
<gene>
    <name evidence="5" type="primary">dapE_2</name>
    <name evidence="5" type="ORF">Mrose_01118</name>
</gene>
<dbReference type="SUPFAM" id="SSF53187">
    <property type="entry name" value="Zn-dependent exopeptidases"/>
    <property type="match status" value="1"/>
</dbReference>
<protein>
    <submittedName>
        <fullName evidence="5">Succinyl-diaminopimelate desuccinylase</fullName>
        <ecNumber evidence="5">3.5.1.18</ecNumber>
    </submittedName>
</protein>
<organism evidence="5 6">
    <name type="scientific">Calidithermus roseus</name>
    <dbReference type="NCBI Taxonomy" id="1644118"/>
    <lineage>
        <taxon>Bacteria</taxon>
        <taxon>Thermotogati</taxon>
        <taxon>Deinococcota</taxon>
        <taxon>Deinococci</taxon>
        <taxon>Thermales</taxon>
        <taxon>Thermaceae</taxon>
        <taxon>Calidithermus</taxon>
    </lineage>
</organism>
<dbReference type="AlphaFoldDB" id="A0A399EW86"/>
<name>A0A399EW86_9DEIN</name>
<dbReference type="Pfam" id="PF01546">
    <property type="entry name" value="Peptidase_M20"/>
    <property type="match status" value="1"/>
</dbReference>
<feature type="domain" description="Peptidase M20 dimerisation" evidence="4">
    <location>
        <begin position="243"/>
        <end position="379"/>
    </location>
</feature>
<dbReference type="GO" id="GO:0009014">
    <property type="term" value="F:succinyl-diaminopimelate desuccinylase activity"/>
    <property type="evidence" value="ECO:0007669"/>
    <property type="project" value="UniProtKB-EC"/>
</dbReference>
<evidence type="ECO:0000313" key="6">
    <source>
        <dbReference type="Proteomes" id="UP000265341"/>
    </source>
</evidence>
<dbReference type="PANTHER" id="PTHR43270:SF8">
    <property type="entry name" value="DI- AND TRIPEPTIDASE DUG2-RELATED"/>
    <property type="match status" value="1"/>
</dbReference>
<keyword evidence="1" id="KW-0645">Protease</keyword>
<dbReference type="InterPro" id="IPR051458">
    <property type="entry name" value="Cyt/Met_Dipeptidase"/>
</dbReference>
<evidence type="ECO:0000256" key="1">
    <source>
        <dbReference type="ARBA" id="ARBA00022670"/>
    </source>
</evidence>
<evidence type="ECO:0000256" key="3">
    <source>
        <dbReference type="ARBA" id="ARBA00022801"/>
    </source>
</evidence>
<dbReference type="RefSeq" id="WP_119276444.1">
    <property type="nucleotide sequence ID" value="NZ_QWLA01000015.1"/>
</dbReference>
<dbReference type="InterPro" id="IPR002933">
    <property type="entry name" value="Peptidase_M20"/>
</dbReference>
<dbReference type="OrthoDB" id="9761532at2"/>
<keyword evidence="6" id="KW-1185">Reference proteome</keyword>
<evidence type="ECO:0000256" key="2">
    <source>
        <dbReference type="ARBA" id="ARBA00022723"/>
    </source>
</evidence>
<keyword evidence="3 5" id="KW-0378">Hydrolase</keyword>
<proteinExistence type="predicted"/>
<dbReference type="PANTHER" id="PTHR43270">
    <property type="entry name" value="BETA-ALA-HIS DIPEPTIDASE"/>
    <property type="match status" value="1"/>
</dbReference>
<dbReference type="EC" id="3.5.1.18" evidence="5"/>